<dbReference type="PATRIC" id="fig|993517.3.peg.3876"/>
<dbReference type="PANTHER" id="PTHR34202">
    <property type="entry name" value="UPF0548 PROTEIN"/>
    <property type="match status" value="1"/>
</dbReference>
<dbReference type="Pfam" id="PF09348">
    <property type="entry name" value="DUF1990"/>
    <property type="match status" value="1"/>
</dbReference>
<dbReference type="InterPro" id="IPR014457">
    <property type="entry name" value="UCP010260"/>
</dbReference>
<dbReference type="AlphaFoldDB" id="K5E5Q5"/>
<evidence type="ECO:0000313" key="2">
    <source>
        <dbReference type="EMBL" id="EKK01116.1"/>
    </source>
</evidence>
<reference evidence="2 3" key="1">
    <citation type="journal article" date="2013" name="Mar. Genomics">
        <title>Expression of sulfatases in Rhodopirellula baltica and the diversity of sulfatases in the genus Rhodopirellula.</title>
        <authorList>
            <person name="Wegner C.E."/>
            <person name="Richter-Heitmann T."/>
            <person name="Klindworth A."/>
            <person name="Klockow C."/>
            <person name="Richter M."/>
            <person name="Achstetter T."/>
            <person name="Glockner F.O."/>
            <person name="Harder J."/>
        </authorList>
    </citation>
    <scope>NUCLEOTIDE SEQUENCE [LARGE SCALE GENOMIC DNA]</scope>
    <source>
        <strain evidence="2 3">SH28</strain>
    </source>
</reference>
<comment type="caution">
    <text evidence="2">The sequence shown here is derived from an EMBL/GenBank/DDBJ whole genome shotgun (WGS) entry which is preliminary data.</text>
</comment>
<dbReference type="InterPro" id="IPR018960">
    <property type="entry name" value="DUF1990"/>
</dbReference>
<protein>
    <recommendedName>
        <fullName evidence="1">DUF1990 domain-containing protein</fullName>
    </recommendedName>
</protein>
<evidence type="ECO:0000313" key="3">
    <source>
        <dbReference type="Proteomes" id="UP000007993"/>
    </source>
</evidence>
<feature type="domain" description="DUF1990" evidence="1">
    <location>
        <begin position="49"/>
        <end position="207"/>
    </location>
</feature>
<dbReference type="PANTHER" id="PTHR34202:SF1">
    <property type="entry name" value="UPF0548 PROTEIN"/>
    <property type="match status" value="1"/>
</dbReference>
<dbReference type="PIRSF" id="PIRSF010260">
    <property type="entry name" value="UCP010260"/>
    <property type="match status" value="1"/>
</dbReference>
<dbReference type="EMBL" id="AMCW01000105">
    <property type="protein sequence ID" value="EKK01116.1"/>
    <property type="molecule type" value="Genomic_DNA"/>
</dbReference>
<organism evidence="2 3">
    <name type="scientific">Rhodopirellula baltica SH28</name>
    <dbReference type="NCBI Taxonomy" id="993517"/>
    <lineage>
        <taxon>Bacteria</taxon>
        <taxon>Pseudomonadati</taxon>
        <taxon>Planctomycetota</taxon>
        <taxon>Planctomycetia</taxon>
        <taxon>Pirellulales</taxon>
        <taxon>Pirellulaceae</taxon>
        <taxon>Rhodopirellula</taxon>
    </lineage>
</organism>
<name>K5E5Q5_RHOBT</name>
<accession>K5E5Q5</accession>
<evidence type="ECO:0000259" key="1">
    <source>
        <dbReference type="Pfam" id="PF09348"/>
    </source>
</evidence>
<proteinExistence type="predicted"/>
<dbReference type="Proteomes" id="UP000007993">
    <property type="component" value="Unassembled WGS sequence"/>
</dbReference>
<sequence length="219" mass="24799">MNDAVTVRISFAVNIATRVIAEVPLFSLTKPSHQELLQKIAEQSRSPFNYPDVGASLGEFPSGYEHHHHRVRLGRGQEVFDRAKEALGNWRQFDVGWVEAIPSDTSITVGNTIAIRVRIFGVWAVAFDRIVDVYGEQDGECRRFGFSVGTLTEHPEQGEERFSIEIDREDHVDYEVAAFFRPNTLAAKIAWPVLHRRFNRFRNQSAEAMQLACKLGPSS</sequence>
<gene>
    <name evidence="2" type="ORF">RBSH_03574</name>
</gene>